<evidence type="ECO:0000313" key="3">
    <source>
        <dbReference type="Proteomes" id="UP000570361"/>
    </source>
</evidence>
<gene>
    <name evidence="2" type="ORF">FHS18_006949</name>
</gene>
<proteinExistence type="predicted"/>
<dbReference type="SUPFAM" id="SSF109854">
    <property type="entry name" value="DinB/YfiT-like putative metalloenzymes"/>
    <property type="match status" value="1"/>
</dbReference>
<dbReference type="EMBL" id="JACHXK010000045">
    <property type="protein sequence ID" value="MBB3114789.1"/>
    <property type="molecule type" value="Genomic_DNA"/>
</dbReference>
<dbReference type="RefSeq" id="WP_183604796.1">
    <property type="nucleotide sequence ID" value="NZ_JACHXK010000045.1"/>
</dbReference>
<evidence type="ECO:0000313" key="2">
    <source>
        <dbReference type="EMBL" id="MBB3114789.1"/>
    </source>
</evidence>
<dbReference type="InterPro" id="IPR024775">
    <property type="entry name" value="DinB-like"/>
</dbReference>
<dbReference type="AlphaFoldDB" id="A0A7W5B5Z0"/>
<dbReference type="Pfam" id="PF12867">
    <property type="entry name" value="DinB_2"/>
    <property type="match status" value="1"/>
</dbReference>
<name>A0A7W5B5Z0_9BACL</name>
<evidence type="ECO:0000259" key="1">
    <source>
        <dbReference type="Pfam" id="PF12867"/>
    </source>
</evidence>
<comment type="caution">
    <text evidence="2">The sequence shown here is derived from an EMBL/GenBank/DDBJ whole genome shotgun (WGS) entry which is preliminary data.</text>
</comment>
<protein>
    <recommendedName>
        <fullName evidence="1">DinB-like domain-containing protein</fullName>
    </recommendedName>
</protein>
<feature type="domain" description="DinB-like" evidence="1">
    <location>
        <begin position="32"/>
        <end position="164"/>
    </location>
</feature>
<dbReference type="Proteomes" id="UP000570361">
    <property type="component" value="Unassembled WGS sequence"/>
</dbReference>
<organism evidence="2 3">
    <name type="scientific">Paenibacillus phyllosphaerae</name>
    <dbReference type="NCBI Taxonomy" id="274593"/>
    <lineage>
        <taxon>Bacteria</taxon>
        <taxon>Bacillati</taxon>
        <taxon>Bacillota</taxon>
        <taxon>Bacilli</taxon>
        <taxon>Bacillales</taxon>
        <taxon>Paenibacillaceae</taxon>
        <taxon>Paenibacillus</taxon>
    </lineage>
</organism>
<sequence length="171" mass="19916">MLTKPDRNEYNEFFARYIDLVPGDNLLDMLVNNEKQVKALLNEITEEQGKYRYAEGKWSLKEVIGHITENERIQTYRLLRISRGDQTLLPGYDQDVIMKDAPYDGWTNAQVLEDYLAVRQATYTLIRGIPDDHWIRVGNATNSALSARAFAYMLAGHEQHHLNVLRERYNV</sequence>
<dbReference type="InterPro" id="IPR034660">
    <property type="entry name" value="DinB/YfiT-like"/>
</dbReference>
<reference evidence="2 3" key="1">
    <citation type="submission" date="2020-08" db="EMBL/GenBank/DDBJ databases">
        <title>Genomic Encyclopedia of Type Strains, Phase III (KMG-III): the genomes of soil and plant-associated and newly described type strains.</title>
        <authorList>
            <person name="Whitman W."/>
        </authorList>
    </citation>
    <scope>NUCLEOTIDE SEQUENCE [LARGE SCALE GENOMIC DNA]</scope>
    <source>
        <strain evidence="2 3">CECT 5862</strain>
    </source>
</reference>
<dbReference type="Gene3D" id="1.20.120.450">
    <property type="entry name" value="dinb family like domain"/>
    <property type="match status" value="1"/>
</dbReference>
<keyword evidence="3" id="KW-1185">Reference proteome</keyword>
<accession>A0A7W5B5Z0</accession>